<comment type="caution">
    <text evidence="1">The sequence shown here is derived from an EMBL/GenBank/DDBJ whole genome shotgun (WGS) entry which is preliminary data.</text>
</comment>
<evidence type="ECO:0000313" key="1">
    <source>
        <dbReference type="EMBL" id="GFS33138.1"/>
    </source>
</evidence>
<name>A0A7J0DDP9_9ERIC</name>
<evidence type="ECO:0000313" key="2">
    <source>
        <dbReference type="Proteomes" id="UP000585474"/>
    </source>
</evidence>
<reference evidence="2" key="1">
    <citation type="submission" date="2019-07" db="EMBL/GenBank/DDBJ databases">
        <title>De Novo Assembly of kiwifruit Actinidia rufa.</title>
        <authorList>
            <person name="Sugita-Konishi S."/>
            <person name="Sato K."/>
            <person name="Mori E."/>
            <person name="Abe Y."/>
            <person name="Kisaki G."/>
            <person name="Hamano K."/>
            <person name="Suezawa K."/>
            <person name="Otani M."/>
            <person name="Fukuda T."/>
            <person name="Manabe T."/>
            <person name="Gomi K."/>
            <person name="Tabuchi M."/>
            <person name="Akimitsu K."/>
            <person name="Kataoka I."/>
        </authorList>
    </citation>
    <scope>NUCLEOTIDE SEQUENCE [LARGE SCALE GENOMIC DNA]</scope>
    <source>
        <strain evidence="2">cv. Fuchu</strain>
    </source>
</reference>
<protein>
    <submittedName>
        <fullName evidence="1">Uncharacterized protein</fullName>
    </submittedName>
</protein>
<organism evidence="1 2">
    <name type="scientific">Actinidia rufa</name>
    <dbReference type="NCBI Taxonomy" id="165716"/>
    <lineage>
        <taxon>Eukaryota</taxon>
        <taxon>Viridiplantae</taxon>
        <taxon>Streptophyta</taxon>
        <taxon>Embryophyta</taxon>
        <taxon>Tracheophyta</taxon>
        <taxon>Spermatophyta</taxon>
        <taxon>Magnoliopsida</taxon>
        <taxon>eudicotyledons</taxon>
        <taxon>Gunneridae</taxon>
        <taxon>Pentapetalae</taxon>
        <taxon>asterids</taxon>
        <taxon>Ericales</taxon>
        <taxon>Actinidiaceae</taxon>
        <taxon>Actinidia</taxon>
    </lineage>
</organism>
<dbReference type="Proteomes" id="UP000585474">
    <property type="component" value="Unassembled WGS sequence"/>
</dbReference>
<sequence>MNLTRARLLWAIGIGKTINLPRMMFMTLCTTYAGGDVRGSVPYTGFLTEMFKRNGVHIRIGFTRVEPEGAIDRSSLSRSEGQRKKRKLEAIASEESSMGMEDLKEAITDLGKEFNTQMTEHRNEVNARLTLLEEESSRNTTMLQEIHGMLIRMQA</sequence>
<proteinExistence type="predicted"/>
<dbReference type="AlphaFoldDB" id="A0A7J0DDP9"/>
<accession>A0A7J0DDP9</accession>
<keyword evidence="2" id="KW-1185">Reference proteome</keyword>
<dbReference type="EMBL" id="BJWL01000181">
    <property type="protein sequence ID" value="GFS33138.1"/>
    <property type="molecule type" value="Genomic_DNA"/>
</dbReference>
<gene>
    <name evidence="1" type="ORF">Acr_00g0026560</name>
</gene>